<evidence type="ECO:0000256" key="5">
    <source>
        <dbReference type="ARBA" id="ARBA00022729"/>
    </source>
</evidence>
<protein>
    <recommendedName>
        <fullName evidence="11">CD99 antigen-like protein 2</fullName>
    </recommendedName>
</protein>
<evidence type="ECO:0000256" key="6">
    <source>
        <dbReference type="ARBA" id="ARBA00022889"/>
    </source>
</evidence>
<gene>
    <name evidence="16" type="primary">CD99L2</name>
</gene>
<dbReference type="PANTHER" id="PTHR15076:SF12">
    <property type="entry name" value="CD99 ANTIGEN-LIKE PROTEIN 2"/>
    <property type="match status" value="1"/>
</dbReference>
<dbReference type="GO" id="GO:0007155">
    <property type="term" value="P:cell adhesion"/>
    <property type="evidence" value="ECO:0007669"/>
    <property type="project" value="UniProtKB-KW"/>
</dbReference>
<dbReference type="InterPro" id="IPR022078">
    <property type="entry name" value="CD99L2"/>
</dbReference>
<evidence type="ECO:0000256" key="12">
    <source>
        <dbReference type="ARBA" id="ARBA00045822"/>
    </source>
</evidence>
<evidence type="ECO:0000256" key="4">
    <source>
        <dbReference type="ARBA" id="ARBA00022692"/>
    </source>
</evidence>
<feature type="region of interest" description="Disordered" evidence="13">
    <location>
        <begin position="358"/>
        <end position="387"/>
    </location>
</feature>
<dbReference type="RefSeq" id="XP_020830751.1">
    <property type="nucleotide sequence ID" value="XM_020975092.1"/>
</dbReference>
<keyword evidence="8 14" id="KW-1133">Transmembrane helix</keyword>
<organism evidence="15 16">
    <name type="scientific">Phascolarctos cinereus</name>
    <name type="common">Koala</name>
    <dbReference type="NCBI Taxonomy" id="38626"/>
    <lineage>
        <taxon>Eukaryota</taxon>
        <taxon>Metazoa</taxon>
        <taxon>Chordata</taxon>
        <taxon>Craniata</taxon>
        <taxon>Vertebrata</taxon>
        <taxon>Euteleostomi</taxon>
        <taxon>Mammalia</taxon>
        <taxon>Metatheria</taxon>
        <taxon>Diprotodontia</taxon>
        <taxon>Phascolarctidae</taxon>
        <taxon>Phascolarctos</taxon>
    </lineage>
</organism>
<evidence type="ECO:0000313" key="15">
    <source>
        <dbReference type="Proteomes" id="UP000515140"/>
    </source>
</evidence>
<name>A0A6P5JI37_PHACI</name>
<comment type="function">
    <text evidence="12">Plays a role in a late step of leukocyte extravasation helping cells to overcome the endothelial basement membrane. Acts at the same site as, but independently of, PECAM1. Homophilic adhesion molecule, but these interactions may not be required for cell aggregation.</text>
</comment>
<comment type="subcellular location">
    <subcellularLocation>
        <location evidence="1">Cell junction</location>
    </subcellularLocation>
    <subcellularLocation>
        <location evidence="10">Cell membrane</location>
        <topology evidence="10">Single-pass type I membrane protein</topology>
        <orientation evidence="10">Extracellular side</orientation>
    </subcellularLocation>
</comment>
<keyword evidence="3" id="KW-1003">Cell membrane</keyword>
<feature type="region of interest" description="Disordered" evidence="13">
    <location>
        <begin position="1"/>
        <end position="55"/>
    </location>
</feature>
<evidence type="ECO:0000256" key="9">
    <source>
        <dbReference type="ARBA" id="ARBA00023136"/>
    </source>
</evidence>
<feature type="compositionally biased region" description="Polar residues" evidence="13">
    <location>
        <begin position="371"/>
        <end position="387"/>
    </location>
</feature>
<keyword evidence="6" id="KW-0130">Cell adhesion</keyword>
<evidence type="ECO:0000256" key="3">
    <source>
        <dbReference type="ARBA" id="ARBA00022475"/>
    </source>
</evidence>
<evidence type="ECO:0000256" key="7">
    <source>
        <dbReference type="ARBA" id="ARBA00022949"/>
    </source>
</evidence>
<dbReference type="KEGG" id="pcw:110200005"/>
<evidence type="ECO:0000256" key="2">
    <source>
        <dbReference type="ARBA" id="ARBA00008763"/>
    </source>
</evidence>
<keyword evidence="9 14" id="KW-0472">Membrane</keyword>
<evidence type="ECO:0000313" key="16">
    <source>
        <dbReference type="RefSeq" id="XP_020830751.1"/>
    </source>
</evidence>
<evidence type="ECO:0000256" key="14">
    <source>
        <dbReference type="SAM" id="Phobius"/>
    </source>
</evidence>
<sequence>MRAVPEWNGLSLGEHSARPLRSPISAGRTPPLSRPAPPRARRPLSRPAPRRPRSGHALRVRLPLCVRVRARRAGSAIRESRLLLPPAPPPLLSGRRLSSLSRVLARLLVLSGPLLHLPLTTCSPAMLCGGPARFLALAFTSALLLHGGAGKSLKDGLDESNLGFELSDALPTTTNPPLKKTGIAKGLRFDLTDSLYERIERLKRGSGKPNQKSKAGFELSDALPTTTNPPLKKTDFEDLGFHLSDALDEKNDGFNGGGGRPNLKPGEGLTDKDLEDILEDGYKPDKGKGDGRYESNDDPGAGTIAETGTIAGIASALAMALIGAVSSYISYQQKKFCFNIQQGEEGVNTDYVKGQSLEGVSTEEPQVKYSALQTQSAEKPSQETPKI</sequence>
<dbReference type="GO" id="GO:0070161">
    <property type="term" value="C:anchoring junction"/>
    <property type="evidence" value="ECO:0007669"/>
    <property type="project" value="UniProtKB-SubCell"/>
</dbReference>
<evidence type="ECO:0000256" key="10">
    <source>
        <dbReference type="ARBA" id="ARBA00037814"/>
    </source>
</evidence>
<comment type="similarity">
    <text evidence="2">Belongs to the CD99 family.</text>
</comment>
<feature type="region of interest" description="Disordered" evidence="13">
    <location>
        <begin position="202"/>
        <end position="233"/>
    </location>
</feature>
<dbReference type="Proteomes" id="UP000515140">
    <property type="component" value="Unplaced"/>
</dbReference>
<evidence type="ECO:0000256" key="11">
    <source>
        <dbReference type="ARBA" id="ARBA00040427"/>
    </source>
</evidence>
<keyword evidence="7" id="KW-0965">Cell junction</keyword>
<accession>A0A6P5JI37</accession>
<feature type="transmembrane region" description="Helical" evidence="14">
    <location>
        <begin position="310"/>
        <end position="331"/>
    </location>
</feature>
<feature type="compositionally biased region" description="Basic residues" evidence="13">
    <location>
        <begin position="39"/>
        <end position="55"/>
    </location>
</feature>
<proteinExistence type="inferred from homology"/>
<feature type="compositionally biased region" description="Basic and acidic residues" evidence="13">
    <location>
        <begin position="280"/>
        <end position="295"/>
    </location>
</feature>
<keyword evidence="5" id="KW-0732">Signal</keyword>
<reference evidence="16" key="1">
    <citation type="submission" date="2025-08" db="UniProtKB">
        <authorList>
            <consortium name="RefSeq"/>
        </authorList>
    </citation>
    <scope>IDENTIFICATION</scope>
    <source>
        <tissue evidence="16">Spleen</tissue>
    </source>
</reference>
<evidence type="ECO:0000256" key="8">
    <source>
        <dbReference type="ARBA" id="ARBA00022989"/>
    </source>
</evidence>
<dbReference type="Pfam" id="PF12301">
    <property type="entry name" value="CD99L2"/>
    <property type="match status" value="1"/>
</dbReference>
<evidence type="ECO:0000256" key="13">
    <source>
        <dbReference type="SAM" id="MobiDB-lite"/>
    </source>
</evidence>
<dbReference type="FunCoup" id="A0A6P5JI37">
    <property type="interactions" value="521"/>
</dbReference>
<dbReference type="CTD" id="83692"/>
<keyword evidence="4 14" id="KW-0812">Transmembrane</keyword>
<dbReference type="GeneID" id="110200005"/>
<dbReference type="PANTHER" id="PTHR15076">
    <property type="entry name" value="CD99/MIC2 PROTEIN RELATED"/>
    <property type="match status" value="1"/>
</dbReference>
<dbReference type="AlphaFoldDB" id="A0A6P5JI37"/>
<keyword evidence="15" id="KW-1185">Reference proteome</keyword>
<dbReference type="GO" id="GO:0005886">
    <property type="term" value="C:plasma membrane"/>
    <property type="evidence" value="ECO:0007669"/>
    <property type="project" value="UniProtKB-SubCell"/>
</dbReference>
<feature type="region of interest" description="Disordered" evidence="13">
    <location>
        <begin position="250"/>
        <end position="300"/>
    </location>
</feature>
<evidence type="ECO:0000256" key="1">
    <source>
        <dbReference type="ARBA" id="ARBA00004282"/>
    </source>
</evidence>
<dbReference type="InParanoid" id="A0A6P5JI37"/>